<dbReference type="SUPFAM" id="SSF53167">
    <property type="entry name" value="Purine and uridine phosphorylases"/>
    <property type="match status" value="1"/>
</dbReference>
<gene>
    <name evidence="2" type="ORF">M1B72_07115</name>
</gene>
<name>A0ABY4LL10_9BACT</name>
<dbReference type="Proteomes" id="UP000831485">
    <property type="component" value="Chromosome"/>
</dbReference>
<evidence type="ECO:0000313" key="3">
    <source>
        <dbReference type="Proteomes" id="UP000831485"/>
    </source>
</evidence>
<dbReference type="Gene3D" id="3.40.50.1580">
    <property type="entry name" value="Nucleoside phosphorylase domain"/>
    <property type="match status" value="1"/>
</dbReference>
<evidence type="ECO:0000313" key="2">
    <source>
        <dbReference type="EMBL" id="UPU37468.1"/>
    </source>
</evidence>
<dbReference type="InterPro" id="IPR035994">
    <property type="entry name" value="Nucleoside_phosphorylase_sf"/>
</dbReference>
<dbReference type="Pfam" id="PF01048">
    <property type="entry name" value="PNP_UDP_1"/>
    <property type="match status" value="1"/>
</dbReference>
<dbReference type="EMBL" id="CP096574">
    <property type="protein sequence ID" value="UPU37468.1"/>
    <property type="molecule type" value="Genomic_DNA"/>
</dbReference>
<dbReference type="SUPFAM" id="SSF48239">
    <property type="entry name" value="Terpenoid cyclases/Protein prenyltransferases"/>
    <property type="match status" value="1"/>
</dbReference>
<feature type="domain" description="Nucleoside phosphorylase" evidence="1">
    <location>
        <begin position="359"/>
        <end position="616"/>
    </location>
</feature>
<keyword evidence="3" id="KW-1185">Reference proteome</keyword>
<dbReference type="InterPro" id="IPR008930">
    <property type="entry name" value="Terpenoid_cyclase/PrenylTrfase"/>
</dbReference>
<reference evidence="2" key="1">
    <citation type="submission" date="2022-04" db="EMBL/GenBank/DDBJ databases">
        <authorList>
            <person name="Liu G."/>
        </authorList>
    </citation>
    <scope>NUCLEOTIDE SEQUENCE</scope>
    <source>
        <strain evidence="2">RG22</strain>
    </source>
</reference>
<dbReference type="InterPro" id="IPR000845">
    <property type="entry name" value="Nucleoside_phosphorylase_d"/>
</dbReference>
<sequence length="645" mass="71258">MGTESGLISALDWLAADQYSYGEWGRCESTDPTAEPRTFEISTLKPNFFISSQAALALRATSAQYGSNLDSFFRWLDELRDTSSGFWTSAGGALVPFGNKRGWSAIKNIRHTAKALDLLFLADKFTSGDAPVLQNVLEYQMGNGAFPQVPDGPSDIWSTAYVVNMIIRAKQLEHLKKSVPRGRSEDSWSSTLTTHLDRARAWLCSNISNGLWSVSDKDPIWMSEAVLAEIGADLALHRPDVAAEAAQAILRSDSPRRGLTYWSLLLVFSALPEQLQTQVKTLLSSWTEINVVENTYDMACSLRAFFLKNHLSLIDDLRRQSDGHESLMTKWTSWDTEMTQSRKEKLSRDRNALANSVDIAVITIREDEFEAILRKFIPCKYITGKRRTYDICEFKDINNKSYEVAVLRAHEQGHGSAQSATSDVISDLDPKWIMVVGIAGGVPEHEFCLGDVVVATRVIDFSVTAAQSNGSTETASRGGPAHKSVQDIAARLPALKESLGRWNSAESIETPRPSIQIKNNLLIGDTDWKRKVQSVLCHHFGTDGSKTREPIVTSAPIVSANKLLKDPELLQKWLIHARDLKAVEMELPGVYEAARDVNGDKPVIAVRGISDIVGYKRGPEWTAYACSTAASFAHALVRGGLLSIP</sequence>
<dbReference type="PANTHER" id="PTHR46832:SF1">
    <property type="entry name" value="5'-METHYLTHIOADENOSINE_S-ADENOSYLHOMOCYSTEINE NUCLEOSIDASE"/>
    <property type="match status" value="1"/>
</dbReference>
<dbReference type="RefSeq" id="WP_248647058.1">
    <property type="nucleotide sequence ID" value="NZ_CP096574.1"/>
</dbReference>
<protein>
    <recommendedName>
        <fullName evidence="1">Nucleoside phosphorylase domain-containing protein</fullName>
    </recommendedName>
</protein>
<accession>A0ABY4LL10</accession>
<proteinExistence type="predicted"/>
<evidence type="ECO:0000259" key="1">
    <source>
        <dbReference type="Pfam" id="PF01048"/>
    </source>
</evidence>
<dbReference type="PANTHER" id="PTHR46832">
    <property type="entry name" value="5'-METHYLTHIOADENOSINE/S-ADENOSYLHOMOCYSTEINE NUCLEOSIDASE"/>
    <property type="match status" value="1"/>
</dbReference>
<dbReference type="Gene3D" id="1.50.10.20">
    <property type="match status" value="1"/>
</dbReference>
<organism evidence="2 3">
    <name type="scientific">Geomonas paludis</name>
    <dbReference type="NCBI Taxonomy" id="2740185"/>
    <lineage>
        <taxon>Bacteria</taxon>
        <taxon>Pseudomonadati</taxon>
        <taxon>Thermodesulfobacteriota</taxon>
        <taxon>Desulfuromonadia</taxon>
        <taxon>Geobacterales</taxon>
        <taxon>Geobacteraceae</taxon>
        <taxon>Geomonas</taxon>
    </lineage>
</organism>